<organism evidence="5 6">
    <name type="scientific">Candidatus Ozemobacter sibiricus</name>
    <dbReference type="NCBI Taxonomy" id="2268124"/>
    <lineage>
        <taxon>Bacteria</taxon>
        <taxon>Candidatus Ozemobacteria</taxon>
        <taxon>Candidatus Ozemobacterales</taxon>
        <taxon>Candidatus Ozemobacteraceae</taxon>
        <taxon>Candidatus Ozemobacter</taxon>
    </lineage>
</organism>
<dbReference type="PANTHER" id="PTHR43132:SF6">
    <property type="entry name" value="HTH-TYPE TRANSCRIPTIONAL REPRESSOR CZRA"/>
    <property type="match status" value="1"/>
</dbReference>
<dbReference type="Proteomes" id="UP000252355">
    <property type="component" value="Unassembled WGS sequence"/>
</dbReference>
<evidence type="ECO:0000256" key="3">
    <source>
        <dbReference type="ARBA" id="ARBA00023163"/>
    </source>
</evidence>
<dbReference type="GO" id="GO:0003700">
    <property type="term" value="F:DNA-binding transcription factor activity"/>
    <property type="evidence" value="ECO:0007669"/>
    <property type="project" value="InterPro"/>
</dbReference>
<dbReference type="SUPFAM" id="SSF46785">
    <property type="entry name" value="Winged helix' DNA-binding domain"/>
    <property type="match status" value="1"/>
</dbReference>
<dbReference type="InterPro" id="IPR011991">
    <property type="entry name" value="ArsR-like_HTH"/>
</dbReference>
<gene>
    <name evidence="5" type="ORF">OZSIB_0963</name>
</gene>
<evidence type="ECO:0000256" key="2">
    <source>
        <dbReference type="ARBA" id="ARBA00023125"/>
    </source>
</evidence>
<dbReference type="InterPro" id="IPR001845">
    <property type="entry name" value="HTH_ArsR_DNA-bd_dom"/>
</dbReference>
<evidence type="ECO:0000313" key="5">
    <source>
        <dbReference type="EMBL" id="RCK78813.1"/>
    </source>
</evidence>
<dbReference type="NCBIfam" id="NF033788">
    <property type="entry name" value="HTH_metalloreg"/>
    <property type="match status" value="1"/>
</dbReference>
<dbReference type="SMART" id="SM00418">
    <property type="entry name" value="HTH_ARSR"/>
    <property type="match status" value="1"/>
</dbReference>
<evidence type="ECO:0000259" key="4">
    <source>
        <dbReference type="PROSITE" id="PS50987"/>
    </source>
</evidence>
<dbReference type="GO" id="GO:0003677">
    <property type="term" value="F:DNA binding"/>
    <property type="evidence" value="ECO:0007669"/>
    <property type="project" value="UniProtKB-KW"/>
</dbReference>
<comment type="caution">
    <text evidence="5">The sequence shown here is derived from an EMBL/GenBank/DDBJ whole genome shotgun (WGS) entry which is preliminary data.</text>
</comment>
<dbReference type="PRINTS" id="PR00778">
    <property type="entry name" value="HTHARSR"/>
</dbReference>
<reference evidence="5 6" key="1">
    <citation type="submission" date="2018-05" db="EMBL/GenBank/DDBJ databases">
        <title>A metagenomic window into the 2 km-deep terrestrial subsurface aquifer revealed taxonomically and functionally diverse microbial community comprising novel uncultured bacterial lineages.</title>
        <authorList>
            <person name="Kadnikov V.V."/>
            <person name="Mardanov A.V."/>
            <person name="Beletsky A.V."/>
            <person name="Banks D."/>
            <person name="Pimenov N.V."/>
            <person name="Frank Y.A."/>
            <person name="Karnachuk O.V."/>
            <person name="Ravin N.V."/>
        </authorList>
    </citation>
    <scope>NUCLEOTIDE SEQUENCE [LARGE SCALE GENOMIC DNA]</scope>
    <source>
        <strain evidence="5">BY5</strain>
    </source>
</reference>
<evidence type="ECO:0000256" key="1">
    <source>
        <dbReference type="ARBA" id="ARBA00023015"/>
    </source>
</evidence>
<dbReference type="CDD" id="cd00090">
    <property type="entry name" value="HTH_ARSR"/>
    <property type="match status" value="1"/>
</dbReference>
<accession>A0A367ZL53</accession>
<dbReference type="Pfam" id="PF01022">
    <property type="entry name" value="HTH_5"/>
    <property type="match status" value="1"/>
</dbReference>
<feature type="domain" description="HTH arsR-type" evidence="4">
    <location>
        <begin position="13"/>
        <end position="107"/>
    </location>
</feature>
<name>A0A367ZL53_9BACT</name>
<keyword evidence="2" id="KW-0238">DNA-binding</keyword>
<evidence type="ECO:0000313" key="6">
    <source>
        <dbReference type="Proteomes" id="UP000252355"/>
    </source>
</evidence>
<dbReference type="AlphaFoldDB" id="A0A367ZL53"/>
<keyword evidence="3" id="KW-0804">Transcription</keyword>
<sequence>MSNLSNASEALSCDPERLAEVAELFKAMGDPTRLRLLCTLLSGEFSVGDLAATAGGSQSAISHQLRLLRSLHLVKARRAGKHIFYALADEHVASLVRVAWEHVEEPRHGR</sequence>
<dbReference type="InterPro" id="IPR036390">
    <property type="entry name" value="WH_DNA-bd_sf"/>
</dbReference>
<dbReference type="PROSITE" id="PS50987">
    <property type="entry name" value="HTH_ARSR_2"/>
    <property type="match status" value="1"/>
</dbReference>
<keyword evidence="1" id="KW-0805">Transcription regulation</keyword>
<dbReference type="InterPro" id="IPR036388">
    <property type="entry name" value="WH-like_DNA-bd_sf"/>
</dbReference>
<dbReference type="InterPro" id="IPR051011">
    <property type="entry name" value="Metal_resp_trans_reg"/>
</dbReference>
<protein>
    <submittedName>
        <fullName evidence="5">Transcriptional regulator, ArsR family</fullName>
    </submittedName>
</protein>
<dbReference type="Gene3D" id="1.10.10.10">
    <property type="entry name" value="Winged helix-like DNA-binding domain superfamily/Winged helix DNA-binding domain"/>
    <property type="match status" value="1"/>
</dbReference>
<proteinExistence type="predicted"/>
<dbReference type="PANTHER" id="PTHR43132">
    <property type="entry name" value="ARSENICAL RESISTANCE OPERON REPRESSOR ARSR-RELATED"/>
    <property type="match status" value="1"/>
</dbReference>
<dbReference type="EMBL" id="QOQW01000018">
    <property type="protein sequence ID" value="RCK78813.1"/>
    <property type="molecule type" value="Genomic_DNA"/>
</dbReference>